<dbReference type="PRINTS" id="PR00778">
    <property type="entry name" value="HTHARSR"/>
</dbReference>
<keyword evidence="1" id="KW-0805">Transcription regulation</keyword>
<dbReference type="EMBL" id="MHUC01000002">
    <property type="protein sequence ID" value="OHA71384.1"/>
    <property type="molecule type" value="Genomic_DNA"/>
</dbReference>
<dbReference type="Pfam" id="PF01022">
    <property type="entry name" value="HTH_5"/>
    <property type="match status" value="1"/>
</dbReference>
<gene>
    <name evidence="5" type="ORF">A3F15_00045</name>
</gene>
<dbReference type="STRING" id="1802457.A3F15_00045"/>
<dbReference type="Gene3D" id="1.10.10.10">
    <property type="entry name" value="Winged helix-like DNA-binding domain superfamily/Winged helix DNA-binding domain"/>
    <property type="match status" value="1"/>
</dbReference>
<keyword evidence="3" id="KW-0804">Transcription</keyword>
<sequence length="89" mass="10559">MRAKACYNCFKILSEKNRMIIVDLIKKKGRRASDLQHQLDIGQPTVSHHLKILKKDSVLLAKKKGREIFYYFNKKYPCKNCKLYEDLKL</sequence>
<proteinExistence type="predicted"/>
<dbReference type="PANTHER" id="PTHR33154:SF33">
    <property type="entry name" value="TRANSCRIPTIONAL REPRESSOR SDPR"/>
    <property type="match status" value="1"/>
</dbReference>
<organism evidence="5 6">
    <name type="scientific">Candidatus Wildermuthbacteria bacterium RIFCSPHIGHO2_12_FULL_40_12</name>
    <dbReference type="NCBI Taxonomy" id="1802457"/>
    <lineage>
        <taxon>Bacteria</taxon>
        <taxon>Candidatus Wildermuthiibacteriota</taxon>
    </lineage>
</organism>
<dbReference type="AlphaFoldDB" id="A0A1G2REV9"/>
<dbReference type="Proteomes" id="UP000177078">
    <property type="component" value="Unassembled WGS sequence"/>
</dbReference>
<accession>A0A1G2REV9</accession>
<evidence type="ECO:0000256" key="3">
    <source>
        <dbReference type="ARBA" id="ARBA00023163"/>
    </source>
</evidence>
<dbReference type="NCBIfam" id="NF033788">
    <property type="entry name" value="HTH_metalloreg"/>
    <property type="match status" value="1"/>
</dbReference>
<dbReference type="GO" id="GO:0003677">
    <property type="term" value="F:DNA binding"/>
    <property type="evidence" value="ECO:0007669"/>
    <property type="project" value="UniProtKB-KW"/>
</dbReference>
<evidence type="ECO:0000313" key="5">
    <source>
        <dbReference type="EMBL" id="OHA71384.1"/>
    </source>
</evidence>
<dbReference type="InterPro" id="IPR011991">
    <property type="entry name" value="ArsR-like_HTH"/>
</dbReference>
<dbReference type="PROSITE" id="PS50987">
    <property type="entry name" value="HTH_ARSR_2"/>
    <property type="match status" value="1"/>
</dbReference>
<dbReference type="InterPro" id="IPR051081">
    <property type="entry name" value="HTH_MetalResp_TranReg"/>
</dbReference>
<dbReference type="CDD" id="cd00090">
    <property type="entry name" value="HTH_ARSR"/>
    <property type="match status" value="1"/>
</dbReference>
<dbReference type="InterPro" id="IPR036388">
    <property type="entry name" value="WH-like_DNA-bd_sf"/>
</dbReference>
<evidence type="ECO:0000259" key="4">
    <source>
        <dbReference type="PROSITE" id="PS50987"/>
    </source>
</evidence>
<keyword evidence="2" id="KW-0238">DNA-binding</keyword>
<reference evidence="5 6" key="1">
    <citation type="journal article" date="2016" name="Nat. Commun.">
        <title>Thousands of microbial genomes shed light on interconnected biogeochemical processes in an aquifer system.</title>
        <authorList>
            <person name="Anantharaman K."/>
            <person name="Brown C.T."/>
            <person name="Hug L.A."/>
            <person name="Sharon I."/>
            <person name="Castelle C.J."/>
            <person name="Probst A.J."/>
            <person name="Thomas B.C."/>
            <person name="Singh A."/>
            <person name="Wilkins M.J."/>
            <person name="Karaoz U."/>
            <person name="Brodie E.L."/>
            <person name="Williams K.H."/>
            <person name="Hubbard S.S."/>
            <person name="Banfield J.F."/>
        </authorList>
    </citation>
    <scope>NUCLEOTIDE SEQUENCE [LARGE SCALE GENOMIC DNA]</scope>
</reference>
<dbReference type="InterPro" id="IPR036390">
    <property type="entry name" value="WH_DNA-bd_sf"/>
</dbReference>
<name>A0A1G2REV9_9BACT</name>
<comment type="caution">
    <text evidence="5">The sequence shown here is derived from an EMBL/GenBank/DDBJ whole genome shotgun (WGS) entry which is preliminary data.</text>
</comment>
<feature type="domain" description="HTH arsR-type" evidence="4">
    <location>
        <begin position="1"/>
        <end position="89"/>
    </location>
</feature>
<evidence type="ECO:0000313" key="6">
    <source>
        <dbReference type="Proteomes" id="UP000177078"/>
    </source>
</evidence>
<dbReference type="PANTHER" id="PTHR33154">
    <property type="entry name" value="TRANSCRIPTIONAL REGULATOR, ARSR FAMILY"/>
    <property type="match status" value="1"/>
</dbReference>
<evidence type="ECO:0000256" key="2">
    <source>
        <dbReference type="ARBA" id="ARBA00023125"/>
    </source>
</evidence>
<protein>
    <recommendedName>
        <fullName evidence="4">HTH arsR-type domain-containing protein</fullName>
    </recommendedName>
</protein>
<dbReference type="SUPFAM" id="SSF46785">
    <property type="entry name" value="Winged helix' DNA-binding domain"/>
    <property type="match status" value="1"/>
</dbReference>
<evidence type="ECO:0000256" key="1">
    <source>
        <dbReference type="ARBA" id="ARBA00023015"/>
    </source>
</evidence>
<dbReference type="InterPro" id="IPR001845">
    <property type="entry name" value="HTH_ArsR_DNA-bd_dom"/>
</dbReference>
<dbReference type="SMART" id="SM00418">
    <property type="entry name" value="HTH_ARSR"/>
    <property type="match status" value="1"/>
</dbReference>
<dbReference type="GO" id="GO:0003700">
    <property type="term" value="F:DNA-binding transcription factor activity"/>
    <property type="evidence" value="ECO:0007669"/>
    <property type="project" value="InterPro"/>
</dbReference>